<gene>
    <name evidence="1" type="ORF">SAMN06295998_13423</name>
</gene>
<dbReference type="STRING" id="1387277.SAMN06295998_13423"/>
<name>A0A1W2EPF5_9RHOB</name>
<dbReference type="InterPro" id="IPR023157">
    <property type="entry name" value="AGR-C-984p-like_sf"/>
</dbReference>
<dbReference type="EMBL" id="FWYD01000034">
    <property type="protein sequence ID" value="SMD11146.1"/>
    <property type="molecule type" value="Genomic_DNA"/>
</dbReference>
<evidence type="ECO:0000313" key="1">
    <source>
        <dbReference type="EMBL" id="SMD11146.1"/>
    </source>
</evidence>
<evidence type="ECO:0008006" key="3">
    <source>
        <dbReference type="Google" id="ProtNLM"/>
    </source>
</evidence>
<dbReference type="AlphaFoldDB" id="A0A1W2EPF5"/>
<accession>A0A1W2EPF5</accession>
<dbReference type="RefSeq" id="WP_084355067.1">
    <property type="nucleotide sequence ID" value="NZ_FWYD01000034.1"/>
</dbReference>
<dbReference type="Gene3D" id="1.10.3700.10">
    <property type="entry name" value="AGR C 984p-like"/>
    <property type="match status" value="1"/>
</dbReference>
<dbReference type="Pfam" id="PF06748">
    <property type="entry name" value="DUF1217"/>
    <property type="match status" value="1"/>
</dbReference>
<proteinExistence type="predicted"/>
<organism evidence="1 2">
    <name type="scientific">Primorskyibacter flagellatus</name>
    <dbReference type="NCBI Taxonomy" id="1387277"/>
    <lineage>
        <taxon>Bacteria</taxon>
        <taxon>Pseudomonadati</taxon>
        <taxon>Pseudomonadota</taxon>
        <taxon>Alphaproteobacteria</taxon>
        <taxon>Rhodobacterales</taxon>
        <taxon>Roseobacteraceae</taxon>
        <taxon>Primorskyibacter</taxon>
    </lineage>
</organism>
<dbReference type="Proteomes" id="UP000192330">
    <property type="component" value="Unassembled WGS sequence"/>
</dbReference>
<dbReference type="SUPFAM" id="SSF158837">
    <property type="entry name" value="AGR C 984p-like"/>
    <property type="match status" value="1"/>
</dbReference>
<keyword evidence="2" id="KW-1185">Reference proteome</keyword>
<evidence type="ECO:0000313" key="2">
    <source>
        <dbReference type="Proteomes" id="UP000192330"/>
    </source>
</evidence>
<protein>
    <recommendedName>
        <fullName evidence="3">Flagellar protein</fullName>
    </recommendedName>
</protein>
<dbReference type="InterPro" id="IPR010626">
    <property type="entry name" value="DUF1217"/>
</dbReference>
<sequence>MTYQPVIPTTGLSGWKFLERTLAVQKNTHANSVTIQRDTDYFKEHIGKVDTAEQLVSDRRLLRIALGAFGLSDDIDSKFLVQKVLEEGTLDPSSLANKLSDSRYSEFAKAFGFGDFDTPRTKLSDFPQEIVQKYQSQTFEVAVGEQDDDMRLALNFSRGLPEIASSTSGNDTKWFQIMGTTALRAVFETALGLPSDFGSLDIDKQLETFKEKTERSFGTSNLKDLSDAASVNKIVETFLLRAQIKNQPVSQAGTIALSLLQSSRIY</sequence>
<reference evidence="1 2" key="1">
    <citation type="submission" date="2017-04" db="EMBL/GenBank/DDBJ databases">
        <authorList>
            <person name="Afonso C.L."/>
            <person name="Miller P.J."/>
            <person name="Scott M.A."/>
            <person name="Spackman E."/>
            <person name="Goraichik I."/>
            <person name="Dimitrov K.M."/>
            <person name="Suarez D.L."/>
            <person name="Swayne D.E."/>
        </authorList>
    </citation>
    <scope>NUCLEOTIDE SEQUENCE [LARGE SCALE GENOMIC DNA]</scope>
    <source>
        <strain evidence="1 2">CGMCC 1.12644</strain>
    </source>
</reference>
<dbReference type="OrthoDB" id="7824597at2"/>